<proteinExistence type="predicted"/>
<sequence length="2907" mass="316948">MAAAPVPAPHMDASTSWLLLEDETTEARLLVLITQVLGLSTGVAQVHHSFRDLGGNEQHAVALRKTCMVAGMDVKVKDILRCSTLAELQTCITPCAPQNPHSRSEPDAPEPVMIAPLEIHRASRMSIMPEPKDGHLRKSSLTRLDADPRQRTDIEHALGSQPEVGRIAGIRPKAGLLDGKFVALLTLASTQTTQENPSAVNLIPQSHALFAGTQVARLKRAAEAALTPEAIPDIWIVLDAMPLTEAGDVDMRRLRTWAQNINEDVYHQALSLEHQETLQNPESGMEKSIQRLVSKVLDVPQGQIGVNFSFSQLGGDEMTAMELAARCKHESIYINPSDALGSMTLSELAAIAASRGGLAHKWDEETSDCFDLSPMQHLYFQTGMGGDLRRRPALDGSYRFNQSLLLRLKKLFSFEDISAAIEAVVAHHPMLRSRFGRGLNGWVQRVLPEITGSYTLSHTSIRSERELEDIIERTQMSINVETGPIFAVDYLTTNDGQQLVYVAAHHLAVDLPSWRTIIHDLDELLENGSLLSQRSMPFHKWVDLQKAEALGPNPQDLLPFALQPGDYAYWGLQDTPNTYGDAAEASFSLSQELTTILQSSCNQVFKTDSVDVYLAALMLSFAQTFHDRPVPAVWNQEHGRDPWNPDLDISETVGWFTSLCPVSLKIDISDDFIKVLRHLKDTRRSIPARGAQYFASRFYHYDKEDLAAKDWPFEIIFSYAGSLQHLERDNGVMEQLPIPGRTLASRTSDIGANVGRVALFEVSAMVDQGSAKVKFLYNRFSKDQARITQWVQNYEHLLFEAIGKLRYHPQELTQADVPHLDVTYEGLDKFNKDRVATLKLASVRDVETIYPVTAVQQSILISQAQRPDACYLHAIYEFASPTGDPIDISRICTAWQQVTMRHAALRTIFTESVTETGLWDKVILRRTSPEMLFIDTAPAEDPVYELSNLPNLRPTESKPLHRLTVCKAPTRTLVKLDISTALCDSLSIHVLLHDLRRAYATERAITEADQFSYPHYLYFLKTARQEGSLVFWREKLAGVPPCLFPRLTILPGELGFVNTCVELDITSYQLSGFTRTQKTTVDAILRLAWGLILRCFTGSNQVCFGFQTVGRDDSILGMRHAVGSFSNTIACAYELATYSPVAAALQMVEEQLLTCLPHQHFTLAELQHGMGMKGGDRLFNSCLTFTEEPAGLNSKFTTRTTSELKPISLQQTFDVDIVVNTRFTAGKLTVDIGQRVMSPEQSVNVANTFGRAIRAILASPSTSVGLVDLFSDRDFAQILAWEAESPPEVEEQAQNVVHDLVSRQATIQPSSQAICSWDGSLTYLQLEEEATRLAHHLVDAGVGPHSVVPVVMDKCKLAPVAMVAVLKSGAAFVPVDSLELGMIQPIFERLNSRIAISSELAAPVLSNLFDRVVVLTDDLMNVLPRGEGPLTSMAAPSDPACILFVPISSTDARGVTFSHAALSTSLMGQGPAARISPLSRVMQLSSFNVDICITEIFTTLAYGGCVCVPSAAERLQDFSAAANRMQVNWSYMTPLLSRKVDPTLLPSLKVVCFRTRGLDDDTYNIWHGKANVVLAYGSQDVCPLGIAFLEALGPQHLKSIGRPFAGNFLIVNPEDHKKRVPVGAVGELVVEGPTLGFSYPNRESTMTPLSPLGPASAGKARYLKTGHRARYTEKGLMEFISSKRDDIDKDGKVLNLTEIEQYLRRCLGQGVDVVVETVIFRGPAKNDTILTAFIELGDRFGSDEILTSLSSTTREQLALAKQLVTMGLKNTLPPSMIPSAFVPVKHLPITPSLKVNRRRLQKMIASLTKEDLVGLASVPNKPSFQHLKPLPLTQGEEKMRAIWARVLGVEEAKISAVDSFFSVGGDDIVAAQLVAVCKQQDIALSIADVLRNATLTELSQAIVTVDSPQIMQEASPAPPPTTSPSPVPLNPNAIKEVFIEKVIAPGVGVDASVIADAAEASSAQIRYIETGMLRGRTNINYLIFNFTGAVDSKKLEEACKTLATIHPILRTAFVPHNRRVYQAVIKSSGIEFRRHYCPTWRLANMLDKVIKKDQSTAVGFENPVTKFMFLDGSKQSILILRLSKAQYDDLSVALLVKDLKRLYDGSQKPPRRPTFCDFMRNAQTANSHGAEEYWRALLEGSQVTQVVAHVQPYDMSTNIQTVRNPALSLGSLSSLGISFETVLKAAWAMVIANLSASSDVVFGELIDGRHVRLPGGHSVAGVMGPTINATPVRVQFPDTPLTPLNLLQYIHAQRMSGIPFENLGSLAIVEKCTPWPYWTRFSTLVQHQYEDTAINPSEPKSFHLGAASCKFTIHESKAQDMPDLFVKSLVRPTNRVEISISFCADRLTEKFAEHALRMLCSTISLLTSVSITQPVIPCGYQYRSMVKRIPLPPKPTASEDPETDSIMNTLSKEQVEAVQMVIRDTWTSILNPSALGVPEAQIHNAAFFDLWGSLIPASQIMRRLNAELPRVNLPGADANLQIAMEEIVENPTMLKQFELIASKLKPQPTKEAQKSKEKEKEKEVDKRSGGTGPAGQGHKRRPSMNAGAPSPSFGSRLRRFASTVARTTSPPTNNNNVTAAVIKHPANFQPPPTPTSPVAIGLASAMVADLPPLSPRVIPSPNMPGVITPRSTPKIPSGSSPGLTVPNAAPQLPSLPAFDPIAEEAEPPYDDYSSSSNNNTRGTNQPPVFRQSQSHTTPPQAHGIGIFLSGEPDSMTEGSSASSTNASTEMTLAMAMSLSGGHAGNANIMMMNAAPGSAPTRTEIKNTDLERDAPKDTGTRGTDRDRDRDTLGPLPGNIAAAYVGKAPVNMRVVLPPPGGTGLRAAAGSGAAGSGGGVSGGQQEAMDDLVSPLSAVTLTPGSAGRNVSGMHSYQQQGHGGGGYGQGGTPASAGPVSAISSPGTPGRRG</sequence>
<reference evidence="1 2" key="1">
    <citation type="journal article" date="2021" name="Nat. Commun.">
        <title>Genetic determinants of endophytism in the Arabidopsis root mycobiome.</title>
        <authorList>
            <person name="Mesny F."/>
            <person name="Miyauchi S."/>
            <person name="Thiergart T."/>
            <person name="Pickel B."/>
            <person name="Atanasova L."/>
            <person name="Karlsson M."/>
            <person name="Huettel B."/>
            <person name="Barry K.W."/>
            <person name="Haridas S."/>
            <person name="Chen C."/>
            <person name="Bauer D."/>
            <person name="Andreopoulos W."/>
            <person name="Pangilinan J."/>
            <person name="LaButti K."/>
            <person name="Riley R."/>
            <person name="Lipzen A."/>
            <person name="Clum A."/>
            <person name="Drula E."/>
            <person name="Henrissat B."/>
            <person name="Kohler A."/>
            <person name="Grigoriev I.V."/>
            <person name="Martin F.M."/>
            <person name="Hacquard S."/>
        </authorList>
    </citation>
    <scope>NUCLEOTIDE SEQUENCE [LARGE SCALE GENOMIC DNA]</scope>
    <source>
        <strain evidence="1 2">MPI-SDFR-AT-0079</strain>
    </source>
</reference>
<name>A0ACB7PEJ7_9PEZI</name>
<accession>A0ACB7PEJ7</accession>
<comment type="caution">
    <text evidence="1">The sequence shown here is derived from an EMBL/GenBank/DDBJ whole genome shotgun (WGS) entry which is preliminary data.</text>
</comment>
<evidence type="ECO:0000313" key="1">
    <source>
        <dbReference type="EMBL" id="KAH6637209.1"/>
    </source>
</evidence>
<protein>
    <submittedName>
        <fullName evidence="1">Uncharacterized protein</fullName>
    </submittedName>
</protein>
<dbReference type="Proteomes" id="UP000724584">
    <property type="component" value="Unassembled WGS sequence"/>
</dbReference>
<organism evidence="1 2">
    <name type="scientific">Chaetomium tenue</name>
    <dbReference type="NCBI Taxonomy" id="1854479"/>
    <lineage>
        <taxon>Eukaryota</taxon>
        <taxon>Fungi</taxon>
        <taxon>Dikarya</taxon>
        <taxon>Ascomycota</taxon>
        <taxon>Pezizomycotina</taxon>
        <taxon>Sordariomycetes</taxon>
        <taxon>Sordariomycetidae</taxon>
        <taxon>Sordariales</taxon>
        <taxon>Chaetomiaceae</taxon>
        <taxon>Chaetomium</taxon>
    </lineage>
</organism>
<evidence type="ECO:0000313" key="2">
    <source>
        <dbReference type="Proteomes" id="UP000724584"/>
    </source>
</evidence>
<gene>
    <name evidence="1" type="ORF">F5144DRAFT_487196</name>
</gene>
<keyword evidence="2" id="KW-1185">Reference proteome</keyword>
<dbReference type="EMBL" id="JAGIZQ010000003">
    <property type="protein sequence ID" value="KAH6637209.1"/>
    <property type="molecule type" value="Genomic_DNA"/>
</dbReference>